<accession>A0A6A6N570</accession>
<evidence type="ECO:0000256" key="1">
    <source>
        <dbReference type="SAM" id="MobiDB-lite"/>
    </source>
</evidence>
<reference evidence="2 3" key="1">
    <citation type="journal article" date="2020" name="Mol. Plant">
        <title>The Chromosome-Based Rubber Tree Genome Provides New Insights into Spurge Genome Evolution and Rubber Biosynthesis.</title>
        <authorList>
            <person name="Liu J."/>
            <person name="Shi C."/>
            <person name="Shi C.C."/>
            <person name="Li W."/>
            <person name="Zhang Q.J."/>
            <person name="Zhang Y."/>
            <person name="Li K."/>
            <person name="Lu H.F."/>
            <person name="Shi C."/>
            <person name="Zhu S.T."/>
            <person name="Xiao Z.Y."/>
            <person name="Nan H."/>
            <person name="Yue Y."/>
            <person name="Zhu X.G."/>
            <person name="Wu Y."/>
            <person name="Hong X.N."/>
            <person name="Fan G.Y."/>
            <person name="Tong Y."/>
            <person name="Zhang D."/>
            <person name="Mao C.L."/>
            <person name="Liu Y.L."/>
            <person name="Hao S.J."/>
            <person name="Liu W.Q."/>
            <person name="Lv M.Q."/>
            <person name="Zhang H.B."/>
            <person name="Liu Y."/>
            <person name="Hu-Tang G.R."/>
            <person name="Wang J.P."/>
            <person name="Wang J.H."/>
            <person name="Sun Y.H."/>
            <person name="Ni S.B."/>
            <person name="Chen W.B."/>
            <person name="Zhang X.C."/>
            <person name="Jiao Y.N."/>
            <person name="Eichler E.E."/>
            <person name="Li G.H."/>
            <person name="Liu X."/>
            <person name="Gao L.Z."/>
        </authorList>
    </citation>
    <scope>NUCLEOTIDE SEQUENCE [LARGE SCALE GENOMIC DNA]</scope>
    <source>
        <strain evidence="3">cv. GT1</strain>
        <tissue evidence="2">Leaf</tissue>
    </source>
</reference>
<keyword evidence="3" id="KW-1185">Reference proteome</keyword>
<protein>
    <submittedName>
        <fullName evidence="2">Uncharacterized protein</fullName>
    </submittedName>
</protein>
<feature type="compositionally biased region" description="Basic residues" evidence="1">
    <location>
        <begin position="103"/>
        <end position="113"/>
    </location>
</feature>
<evidence type="ECO:0000313" key="2">
    <source>
        <dbReference type="EMBL" id="KAF2319688.1"/>
    </source>
</evidence>
<feature type="region of interest" description="Disordered" evidence="1">
    <location>
        <begin position="103"/>
        <end position="122"/>
    </location>
</feature>
<proteinExistence type="predicted"/>
<comment type="caution">
    <text evidence="2">The sequence shown here is derived from an EMBL/GenBank/DDBJ whole genome shotgun (WGS) entry which is preliminary data.</text>
</comment>
<organism evidence="2 3">
    <name type="scientific">Hevea brasiliensis</name>
    <name type="common">Para rubber tree</name>
    <name type="synonym">Siphonia brasiliensis</name>
    <dbReference type="NCBI Taxonomy" id="3981"/>
    <lineage>
        <taxon>Eukaryota</taxon>
        <taxon>Viridiplantae</taxon>
        <taxon>Streptophyta</taxon>
        <taxon>Embryophyta</taxon>
        <taxon>Tracheophyta</taxon>
        <taxon>Spermatophyta</taxon>
        <taxon>Magnoliopsida</taxon>
        <taxon>eudicotyledons</taxon>
        <taxon>Gunneridae</taxon>
        <taxon>Pentapetalae</taxon>
        <taxon>rosids</taxon>
        <taxon>fabids</taxon>
        <taxon>Malpighiales</taxon>
        <taxon>Euphorbiaceae</taxon>
        <taxon>Crotonoideae</taxon>
        <taxon>Micrandreae</taxon>
        <taxon>Hevea</taxon>
    </lineage>
</organism>
<dbReference type="PANTHER" id="PTHR35046:SF18">
    <property type="entry name" value="RNA-DIRECTED DNA POLYMERASE"/>
    <property type="match status" value="1"/>
</dbReference>
<sequence>MERRLDEIVDHLDTLEINGNRDRVDNRRPRDDTAHGDPIEWPIVALRHPVYIEDSERRMNMNNSLDTNDKGNMGGELVVLKLKQMIMMDLMRSMVATVLARSLSKRRKQPKKHPMNEGKEKEMLKAANSDAKPIYGSVLGQEIVKSLGLPIKKHPNPYNLGWIKATTSTIKLNERCKGSFSIGQYKYDVYCDVVDIDVGHLLFRRPRQYDVNAQHSGRTDTYSIEKEGVNYSLLPLKNKSTKKEVQTFLPVTKEFEAEAKETKHVHALFVKQILMEESKIPSGGAS</sequence>
<gene>
    <name evidence="2" type="ORF">GH714_018018</name>
</gene>
<dbReference type="AlphaFoldDB" id="A0A6A6N570"/>
<dbReference type="Proteomes" id="UP000467840">
    <property type="component" value="Chromosome 10"/>
</dbReference>
<dbReference type="PANTHER" id="PTHR35046">
    <property type="entry name" value="ZINC KNUCKLE (CCHC-TYPE) FAMILY PROTEIN"/>
    <property type="match status" value="1"/>
</dbReference>
<evidence type="ECO:0000313" key="3">
    <source>
        <dbReference type="Proteomes" id="UP000467840"/>
    </source>
</evidence>
<name>A0A6A6N570_HEVBR</name>
<dbReference type="EMBL" id="JAAGAX010000003">
    <property type="protein sequence ID" value="KAF2319688.1"/>
    <property type="molecule type" value="Genomic_DNA"/>
</dbReference>